<dbReference type="RefSeq" id="WP_093033297.1">
    <property type="nucleotide sequence ID" value="NZ_FNNZ01000013.1"/>
</dbReference>
<protein>
    <recommendedName>
        <fullName evidence="4">DUF2568 domain-containing protein</fullName>
    </recommendedName>
</protein>
<keyword evidence="1" id="KW-0472">Membrane</keyword>
<dbReference type="STRING" id="1058.SAMN05421783_11348"/>
<feature type="transmembrane region" description="Helical" evidence="1">
    <location>
        <begin position="65"/>
        <end position="84"/>
    </location>
</feature>
<gene>
    <name evidence="2" type="ORF">SAMN05421783_11348</name>
</gene>
<dbReference type="Proteomes" id="UP000198816">
    <property type="component" value="Unassembled WGS sequence"/>
</dbReference>
<proteinExistence type="predicted"/>
<feature type="transmembrane region" description="Helical" evidence="1">
    <location>
        <begin position="6"/>
        <end position="29"/>
    </location>
</feature>
<name>A0A1H2YKE8_THIRO</name>
<keyword evidence="1" id="KW-0812">Transmembrane</keyword>
<evidence type="ECO:0000256" key="1">
    <source>
        <dbReference type="SAM" id="Phobius"/>
    </source>
</evidence>
<dbReference type="OrthoDB" id="8005151at2"/>
<reference evidence="3" key="1">
    <citation type="submission" date="2016-10" db="EMBL/GenBank/DDBJ databases">
        <authorList>
            <person name="Varghese N."/>
            <person name="Submissions S."/>
        </authorList>
    </citation>
    <scope>NUCLEOTIDE SEQUENCE [LARGE SCALE GENOMIC DNA]</scope>
    <source>
        <strain evidence="3">DSM 217</strain>
    </source>
</reference>
<feature type="transmembrane region" description="Helical" evidence="1">
    <location>
        <begin position="41"/>
        <end position="59"/>
    </location>
</feature>
<keyword evidence="3" id="KW-1185">Reference proteome</keyword>
<keyword evidence="1" id="KW-1133">Transmembrane helix</keyword>
<accession>A0A1H2YKE8</accession>
<dbReference type="EMBL" id="FNNZ01000013">
    <property type="protein sequence ID" value="SDX05465.1"/>
    <property type="molecule type" value="Genomic_DNA"/>
</dbReference>
<evidence type="ECO:0000313" key="3">
    <source>
        <dbReference type="Proteomes" id="UP000198816"/>
    </source>
</evidence>
<dbReference type="AlphaFoldDB" id="A0A1H2YKE8"/>
<sequence length="88" mass="9448">MAELFASGRLIDLILGLVVIEAIALTLLHRLTGKGVAPRDLVGLLLAGAFLLIAVRFALTGAEWVWIGAWLALALVAHLADLALRWRP</sequence>
<organism evidence="2 3">
    <name type="scientific">Thiocapsa roseopersicina</name>
    <dbReference type="NCBI Taxonomy" id="1058"/>
    <lineage>
        <taxon>Bacteria</taxon>
        <taxon>Pseudomonadati</taxon>
        <taxon>Pseudomonadota</taxon>
        <taxon>Gammaproteobacteria</taxon>
        <taxon>Chromatiales</taxon>
        <taxon>Chromatiaceae</taxon>
        <taxon>Thiocapsa</taxon>
    </lineage>
</organism>
<evidence type="ECO:0008006" key="4">
    <source>
        <dbReference type="Google" id="ProtNLM"/>
    </source>
</evidence>
<evidence type="ECO:0000313" key="2">
    <source>
        <dbReference type="EMBL" id="SDX05465.1"/>
    </source>
</evidence>